<feature type="transmembrane region" description="Helical" evidence="1">
    <location>
        <begin position="59"/>
        <end position="87"/>
    </location>
</feature>
<keyword evidence="3" id="KW-1185">Reference proteome</keyword>
<dbReference type="EMBL" id="MTKS01000128">
    <property type="protein sequence ID" value="RWX51485.1"/>
    <property type="molecule type" value="Genomic_DNA"/>
</dbReference>
<comment type="caution">
    <text evidence="2">The sequence shown here is derived from an EMBL/GenBank/DDBJ whole genome shotgun (WGS) entry which is preliminary data.</text>
</comment>
<dbReference type="InterPro" id="IPR019099">
    <property type="entry name" value="Uncharacterised_PGPGW_TM"/>
</dbReference>
<feature type="transmembrane region" description="Helical" evidence="1">
    <location>
        <begin position="15"/>
        <end position="38"/>
    </location>
</feature>
<sequence length="143" mass="16233">MMDDAFTALTRTESLQLLGIISLLTFIGSLIILPWLVLRMREDYFIRHHQEVIERHKRHPILTVLICLLRNSLGLCLLIAGIAMLVLPGQGILTMVLGFSAMDFPGKHHVTDRIIANRKIQQSLNWIRHKGGKEDLLFSSEAP</sequence>
<protein>
    <submittedName>
        <fullName evidence="2">Putative transmembrane protein (PGPGW)</fullName>
    </submittedName>
</protein>
<proteinExistence type="predicted"/>
<keyword evidence="1" id="KW-1133">Transmembrane helix</keyword>
<gene>
    <name evidence="2" type="ORF">VU01_11285</name>
</gene>
<organism evidence="2 3">
    <name type="scientific">Candidatus Electrothrix marina</name>
    <dbReference type="NCBI Taxonomy" id="1859130"/>
    <lineage>
        <taxon>Bacteria</taxon>
        <taxon>Pseudomonadati</taxon>
        <taxon>Thermodesulfobacteriota</taxon>
        <taxon>Desulfobulbia</taxon>
        <taxon>Desulfobulbales</taxon>
        <taxon>Desulfobulbaceae</taxon>
        <taxon>Candidatus Electrothrix</taxon>
    </lineage>
</organism>
<keyword evidence="1 2" id="KW-0812">Transmembrane</keyword>
<evidence type="ECO:0000256" key="1">
    <source>
        <dbReference type="SAM" id="Phobius"/>
    </source>
</evidence>
<evidence type="ECO:0000313" key="3">
    <source>
        <dbReference type="Proteomes" id="UP000288892"/>
    </source>
</evidence>
<dbReference type="Pfam" id="PF09656">
    <property type="entry name" value="PGPGW"/>
    <property type="match status" value="1"/>
</dbReference>
<dbReference type="Proteomes" id="UP000288892">
    <property type="component" value="Unassembled WGS sequence"/>
</dbReference>
<dbReference type="AlphaFoldDB" id="A0A444JEH9"/>
<keyword evidence="1" id="KW-0472">Membrane</keyword>
<reference evidence="2 3" key="1">
    <citation type="submission" date="2017-01" db="EMBL/GenBank/DDBJ databases">
        <title>The cable genome- insights into the physiology and evolution of filamentous bacteria capable of sulfide oxidation via long distance electron transfer.</title>
        <authorList>
            <person name="Schreiber L."/>
            <person name="Bjerg J.T."/>
            <person name="Boggild A."/>
            <person name="Van De Vossenberg J."/>
            <person name="Meysman F."/>
            <person name="Nielsen L.P."/>
            <person name="Schramm A."/>
            <person name="Kjeldsen K.U."/>
        </authorList>
    </citation>
    <scope>NUCLEOTIDE SEQUENCE [LARGE SCALE GENOMIC DNA]</scope>
    <source>
        <strain evidence="2">A5</strain>
    </source>
</reference>
<name>A0A444JEH9_9BACT</name>
<accession>A0A444JEH9</accession>
<evidence type="ECO:0000313" key="2">
    <source>
        <dbReference type="EMBL" id="RWX51485.1"/>
    </source>
</evidence>